<dbReference type="SUPFAM" id="SSF54001">
    <property type="entry name" value="Cysteine proteinases"/>
    <property type="match status" value="1"/>
</dbReference>
<dbReference type="SMART" id="SM00848">
    <property type="entry name" value="Inhibitor_I29"/>
    <property type="match status" value="1"/>
</dbReference>
<evidence type="ECO:0000313" key="2">
    <source>
        <dbReference type="EMBL" id="MEQ2181208.1"/>
    </source>
</evidence>
<proteinExistence type="predicted"/>
<dbReference type="Gene3D" id="3.90.70.10">
    <property type="entry name" value="Cysteine proteinases"/>
    <property type="match status" value="1"/>
</dbReference>
<reference evidence="2 3" key="1">
    <citation type="submission" date="2021-06" db="EMBL/GenBank/DDBJ databases">
        <authorList>
            <person name="Palmer J.M."/>
        </authorList>
    </citation>
    <scope>NUCLEOTIDE SEQUENCE [LARGE SCALE GENOMIC DNA]</scope>
    <source>
        <strain evidence="2 3">GA_2019</strain>
        <tissue evidence="2">Muscle</tissue>
    </source>
</reference>
<accession>A0ABV0PCM0</accession>
<evidence type="ECO:0000259" key="1">
    <source>
        <dbReference type="SMART" id="SM00848"/>
    </source>
</evidence>
<dbReference type="InterPro" id="IPR013201">
    <property type="entry name" value="Prot_inhib_I29"/>
</dbReference>
<dbReference type="Pfam" id="PF08246">
    <property type="entry name" value="Inhibitor_I29"/>
    <property type="match status" value="1"/>
</dbReference>
<sequence length="234" mass="26977">MEYYGGSLCEVWQNVTTVGYKKNTYTLWVTSAEKSADRQKSTSIPLHYEMMGYNTLLGSHYDKYLVDYKEFSTRFDPKVFFLPEGLIATRMSCGGFPGPGVEHHLLANPMKDLIHTSASGHSQKMFSHFKEKFQRQYSDDMEHEKREHAFLHNLRYVHSKNRADLSFSLALNSLSDRTISELATMRGRRSKTLNNGLPFPSKLYEGVKVPESLDWRLYGKSETRLLTLNLDLSL</sequence>
<evidence type="ECO:0000313" key="3">
    <source>
        <dbReference type="Proteomes" id="UP001476798"/>
    </source>
</evidence>
<protein>
    <recommendedName>
        <fullName evidence="1">Cathepsin propeptide inhibitor domain-containing protein</fullName>
    </recommendedName>
</protein>
<name>A0ABV0PCM0_9TELE</name>
<dbReference type="InterPro" id="IPR038765">
    <property type="entry name" value="Papain-like_cys_pep_sf"/>
</dbReference>
<dbReference type="Proteomes" id="UP001476798">
    <property type="component" value="Unassembled WGS sequence"/>
</dbReference>
<dbReference type="EMBL" id="JAHRIO010070459">
    <property type="protein sequence ID" value="MEQ2181208.1"/>
    <property type="molecule type" value="Genomic_DNA"/>
</dbReference>
<organism evidence="2 3">
    <name type="scientific">Goodea atripinnis</name>
    <dbReference type="NCBI Taxonomy" id="208336"/>
    <lineage>
        <taxon>Eukaryota</taxon>
        <taxon>Metazoa</taxon>
        <taxon>Chordata</taxon>
        <taxon>Craniata</taxon>
        <taxon>Vertebrata</taxon>
        <taxon>Euteleostomi</taxon>
        <taxon>Actinopterygii</taxon>
        <taxon>Neopterygii</taxon>
        <taxon>Teleostei</taxon>
        <taxon>Neoteleostei</taxon>
        <taxon>Acanthomorphata</taxon>
        <taxon>Ovalentaria</taxon>
        <taxon>Atherinomorphae</taxon>
        <taxon>Cyprinodontiformes</taxon>
        <taxon>Goodeidae</taxon>
        <taxon>Goodea</taxon>
    </lineage>
</organism>
<keyword evidence="3" id="KW-1185">Reference proteome</keyword>
<gene>
    <name evidence="2" type="ORF">GOODEAATRI_009026</name>
</gene>
<comment type="caution">
    <text evidence="2">The sequence shown here is derived from an EMBL/GenBank/DDBJ whole genome shotgun (WGS) entry which is preliminary data.</text>
</comment>
<feature type="domain" description="Cathepsin propeptide inhibitor" evidence="1">
    <location>
        <begin position="126"/>
        <end position="182"/>
    </location>
</feature>